<evidence type="ECO:0000313" key="4">
    <source>
        <dbReference type="Proteomes" id="UP000217790"/>
    </source>
</evidence>
<dbReference type="EMBL" id="KZ293715">
    <property type="protein sequence ID" value="PBK82607.1"/>
    <property type="molecule type" value="Genomic_DNA"/>
</dbReference>
<accession>A0A2H3D0S3</accession>
<dbReference type="AlphaFoldDB" id="A0A2H3D0S3"/>
<proteinExistence type="predicted"/>
<feature type="signal peptide" evidence="2">
    <location>
        <begin position="1"/>
        <end position="18"/>
    </location>
</feature>
<dbReference type="OrthoDB" id="3048157at2759"/>
<dbReference type="Proteomes" id="UP000217790">
    <property type="component" value="Unassembled WGS sequence"/>
</dbReference>
<name>A0A2H3D0S3_ARMGA</name>
<feature type="compositionally biased region" description="Polar residues" evidence="1">
    <location>
        <begin position="127"/>
        <end position="136"/>
    </location>
</feature>
<keyword evidence="2" id="KW-0732">Signal</keyword>
<evidence type="ECO:0000313" key="3">
    <source>
        <dbReference type="EMBL" id="PBK82607.1"/>
    </source>
</evidence>
<evidence type="ECO:0000256" key="2">
    <source>
        <dbReference type="SAM" id="SignalP"/>
    </source>
</evidence>
<organism evidence="3 4">
    <name type="scientific">Armillaria gallica</name>
    <name type="common">Bulbous honey fungus</name>
    <name type="synonym">Armillaria bulbosa</name>
    <dbReference type="NCBI Taxonomy" id="47427"/>
    <lineage>
        <taxon>Eukaryota</taxon>
        <taxon>Fungi</taxon>
        <taxon>Dikarya</taxon>
        <taxon>Basidiomycota</taxon>
        <taxon>Agaricomycotina</taxon>
        <taxon>Agaricomycetes</taxon>
        <taxon>Agaricomycetidae</taxon>
        <taxon>Agaricales</taxon>
        <taxon>Marasmiineae</taxon>
        <taxon>Physalacriaceae</taxon>
        <taxon>Armillaria</taxon>
    </lineage>
</organism>
<feature type="compositionally biased region" description="Basic and acidic residues" evidence="1">
    <location>
        <begin position="171"/>
        <end position="186"/>
    </location>
</feature>
<keyword evidence="4" id="KW-1185">Reference proteome</keyword>
<gene>
    <name evidence="3" type="ORF">ARMGADRAFT_731024</name>
</gene>
<protein>
    <submittedName>
        <fullName evidence="3">Uncharacterized protein</fullName>
    </submittedName>
</protein>
<reference evidence="4" key="1">
    <citation type="journal article" date="2017" name="Nat. Ecol. Evol.">
        <title>Genome expansion and lineage-specific genetic innovations in the forest pathogenic fungi Armillaria.</title>
        <authorList>
            <person name="Sipos G."/>
            <person name="Prasanna A.N."/>
            <person name="Walter M.C."/>
            <person name="O'Connor E."/>
            <person name="Balint B."/>
            <person name="Krizsan K."/>
            <person name="Kiss B."/>
            <person name="Hess J."/>
            <person name="Varga T."/>
            <person name="Slot J."/>
            <person name="Riley R."/>
            <person name="Boka B."/>
            <person name="Rigling D."/>
            <person name="Barry K."/>
            <person name="Lee J."/>
            <person name="Mihaltcheva S."/>
            <person name="LaButti K."/>
            <person name="Lipzen A."/>
            <person name="Waldron R."/>
            <person name="Moloney N.M."/>
            <person name="Sperisen C."/>
            <person name="Kredics L."/>
            <person name="Vagvoelgyi C."/>
            <person name="Patrignani A."/>
            <person name="Fitzpatrick D."/>
            <person name="Nagy I."/>
            <person name="Doyle S."/>
            <person name="Anderson J.B."/>
            <person name="Grigoriev I.V."/>
            <person name="Gueldener U."/>
            <person name="Muensterkoetter M."/>
            <person name="Nagy L.G."/>
        </authorList>
    </citation>
    <scope>NUCLEOTIDE SEQUENCE [LARGE SCALE GENOMIC DNA]</scope>
    <source>
        <strain evidence="4">Ar21-2</strain>
    </source>
</reference>
<dbReference type="InParanoid" id="A0A2H3D0S3"/>
<evidence type="ECO:0000256" key="1">
    <source>
        <dbReference type="SAM" id="MobiDB-lite"/>
    </source>
</evidence>
<dbReference type="STRING" id="47427.A0A2H3D0S3"/>
<sequence>MLRLIVLLFFLHFPFSQGFRFDNFTGTVTIWTPIMLSWHRDANDTAQINFTLTYTVSSQFTAGLPVSTTDTTQPDGTLNVTFPIPGSFVIEATGPNSSIIASSQTFEVAFGGSEGSWGSWLVPSASVNPSGSKTGQPPSSSTESPTSTAPVSTNHSSTKSATSTAPISTSKHCDCPTEVKFDPSKS</sequence>
<feature type="compositionally biased region" description="Polar residues" evidence="1">
    <location>
        <begin position="154"/>
        <end position="170"/>
    </location>
</feature>
<feature type="compositionally biased region" description="Low complexity" evidence="1">
    <location>
        <begin position="137"/>
        <end position="153"/>
    </location>
</feature>
<feature type="region of interest" description="Disordered" evidence="1">
    <location>
        <begin position="127"/>
        <end position="186"/>
    </location>
</feature>
<feature type="chain" id="PRO_5013836961" evidence="2">
    <location>
        <begin position="19"/>
        <end position="186"/>
    </location>
</feature>